<comment type="caution">
    <text evidence="1">The sequence shown here is derived from an EMBL/GenBank/DDBJ whole genome shotgun (WGS) entry which is preliminary data.</text>
</comment>
<protein>
    <submittedName>
        <fullName evidence="1">Uncharacterized protein</fullName>
    </submittedName>
</protein>
<reference evidence="1" key="1">
    <citation type="submission" date="2011-01" db="EMBL/GenBank/DDBJ databases">
        <authorList>
            <person name="Muzny D."/>
            <person name="Qin X."/>
            <person name="Buhay C."/>
            <person name="Dugan-Rocha S."/>
            <person name="Ding Y."/>
            <person name="Chen G."/>
            <person name="Hawes A."/>
            <person name="Holder M."/>
            <person name="Jhangiani S."/>
            <person name="Johnson A."/>
            <person name="Khan Z."/>
            <person name="Li Z."/>
            <person name="Liu W."/>
            <person name="Liu X."/>
            <person name="Perez L."/>
            <person name="Shen H."/>
            <person name="Wang Q."/>
            <person name="Watt J."/>
            <person name="Xi L."/>
            <person name="Xin Y."/>
            <person name="Zhou J."/>
            <person name="Deng J."/>
            <person name="Jiang H."/>
            <person name="Liu Y."/>
            <person name="Qu J."/>
            <person name="Song X.-Z."/>
            <person name="Zhang L."/>
            <person name="Villasana D."/>
            <person name="Johnson A."/>
            <person name="Liu J."/>
            <person name="Liyanage D."/>
            <person name="Lorensuhewa L."/>
            <person name="Robinson T."/>
            <person name="Song A."/>
            <person name="Song B.-B."/>
            <person name="Dinh H."/>
            <person name="Thornton R."/>
            <person name="Coyle M."/>
            <person name="Francisco L."/>
            <person name="Jackson L."/>
            <person name="Javaid M."/>
            <person name="Korchina V."/>
            <person name="Kovar C."/>
            <person name="Mata R."/>
            <person name="Mathew T."/>
            <person name="Ngo R."/>
            <person name="Nguyen L."/>
            <person name="Nguyen N."/>
            <person name="Okwuonu G."/>
            <person name="Ongeri F."/>
            <person name="Pham C."/>
            <person name="Simmons D."/>
            <person name="Wilczek-Boney K."/>
            <person name="Hale W."/>
            <person name="Jakkamsetti A."/>
            <person name="Pham P."/>
            <person name="Ruth R."/>
            <person name="San Lucas F."/>
            <person name="Warren J."/>
            <person name="Zhang J."/>
            <person name="Zhao Z."/>
            <person name="Zhou C."/>
            <person name="Zhu D."/>
            <person name="Lee S."/>
            <person name="Bess C."/>
            <person name="Blankenburg K."/>
            <person name="Forbes L."/>
            <person name="Fu Q."/>
            <person name="Gubbala S."/>
            <person name="Hirani K."/>
            <person name="Jayaseelan J.C."/>
            <person name="Lara F."/>
            <person name="Munidasa M."/>
            <person name="Palculict T."/>
            <person name="Patil S."/>
            <person name="Pu L.-L."/>
            <person name="Saada N."/>
            <person name="Tang L."/>
            <person name="Weissenberger G."/>
            <person name="Zhu Y."/>
            <person name="Hemphill L."/>
            <person name="Shang Y."/>
            <person name="Youmans B."/>
            <person name="Ayvaz T."/>
            <person name="Ross M."/>
            <person name="Santibanez J."/>
            <person name="Aqrawi P."/>
            <person name="Gross S."/>
            <person name="Joshi V."/>
            <person name="Fowler G."/>
            <person name="Nazareth L."/>
            <person name="Reid J."/>
            <person name="Worley K."/>
            <person name="Petrosino J."/>
            <person name="Highlander S."/>
            <person name="Gibbs R."/>
        </authorList>
    </citation>
    <scope>NUCLEOTIDE SEQUENCE [LARGE SCALE GENOMIC DNA]</scope>
    <source>
        <strain evidence="1">ATCC 33269</strain>
    </source>
</reference>
<evidence type="ECO:0000313" key="2">
    <source>
        <dbReference type="Proteomes" id="UP000005580"/>
    </source>
</evidence>
<proteinExistence type="predicted"/>
<name>E7RQ47_9BACT</name>
<dbReference type="Proteomes" id="UP000005580">
    <property type="component" value="Unassembled WGS sequence"/>
</dbReference>
<dbReference type="AlphaFoldDB" id="E7RQ47"/>
<accession>E7RQ47</accession>
<organism evidence="1 2">
    <name type="scientific">Hoylesella oralis ATCC 33269</name>
    <dbReference type="NCBI Taxonomy" id="873533"/>
    <lineage>
        <taxon>Bacteria</taxon>
        <taxon>Pseudomonadati</taxon>
        <taxon>Bacteroidota</taxon>
        <taxon>Bacteroidia</taxon>
        <taxon>Bacteroidales</taxon>
        <taxon>Prevotellaceae</taxon>
        <taxon>Hoylesella</taxon>
    </lineage>
</organism>
<evidence type="ECO:0000313" key="1">
    <source>
        <dbReference type="EMBL" id="EFZ37240.1"/>
    </source>
</evidence>
<sequence>MRIGGWSVGHRQYACSANFVWIGRTVRIGKGVKLRVFSV</sequence>
<dbReference type="EMBL" id="AEPE02000004">
    <property type="protein sequence ID" value="EFZ37240.1"/>
    <property type="molecule type" value="Genomic_DNA"/>
</dbReference>
<dbReference type="HOGENOM" id="CLU_3314782_0_0_10"/>
<gene>
    <name evidence="1" type="ORF">HMPREF0663_11298</name>
</gene>
<keyword evidence="2" id="KW-1185">Reference proteome</keyword>